<feature type="region of interest" description="Disordered" evidence="1">
    <location>
        <begin position="1"/>
        <end position="84"/>
    </location>
</feature>
<accession>B8IY67</accession>
<protein>
    <submittedName>
        <fullName evidence="2">Uncharacterized protein</fullName>
    </submittedName>
</protein>
<dbReference type="Proteomes" id="UP000008207">
    <property type="component" value="Plasmid pMNOD07"/>
</dbReference>
<dbReference type="EMBL" id="CP001356">
    <property type="protein sequence ID" value="ACL63357.1"/>
    <property type="molecule type" value="Genomic_DNA"/>
</dbReference>
<sequence>MDIETPPTAKTGRREARAISRAQFETPVQPVQAVQQEWNAAGPNDRLRAGDNRPGNPTPMPIRGEGGRFLRGAPSPNPGGRPAVAPEVKEAAQAYTLEMLAVLVRVAMDEGAPPAARVTAANAVLDRGHGKPTTNVDAKVATVDVTKLHLQALLDLSAPAPQPTGAERGAP</sequence>
<name>B8IY67_METNO</name>
<proteinExistence type="predicted"/>
<dbReference type="KEGG" id="mno:Mnod_7766"/>
<evidence type="ECO:0000313" key="2">
    <source>
        <dbReference type="EMBL" id="ACL63357.1"/>
    </source>
</evidence>
<evidence type="ECO:0000256" key="1">
    <source>
        <dbReference type="SAM" id="MobiDB-lite"/>
    </source>
</evidence>
<evidence type="ECO:0000313" key="3">
    <source>
        <dbReference type="Proteomes" id="UP000008207"/>
    </source>
</evidence>
<gene>
    <name evidence="2" type="ordered locus">Mnod_7766</name>
</gene>
<organism evidence="2 3">
    <name type="scientific">Methylobacterium nodulans (strain LMG 21967 / CNCM I-2342 / ORS 2060)</name>
    <dbReference type="NCBI Taxonomy" id="460265"/>
    <lineage>
        <taxon>Bacteria</taxon>
        <taxon>Pseudomonadati</taxon>
        <taxon>Pseudomonadota</taxon>
        <taxon>Alphaproteobacteria</taxon>
        <taxon>Hyphomicrobiales</taxon>
        <taxon>Methylobacteriaceae</taxon>
        <taxon>Methylobacterium</taxon>
    </lineage>
</organism>
<keyword evidence="3" id="KW-1185">Reference proteome</keyword>
<dbReference type="AlphaFoldDB" id="B8IY67"/>
<geneLocation type="plasmid" evidence="2 3">
    <name>pMNOD07</name>
</geneLocation>
<dbReference type="HOGENOM" id="CLU_1561136_0_0_5"/>
<reference evidence="3" key="1">
    <citation type="submission" date="2009-01" db="EMBL/GenBank/DDBJ databases">
        <title>Complete sequence of plasmid 7 of Methylobacterium nodulans ORS 2060.</title>
        <authorList>
            <consortium name="US DOE Joint Genome Institute"/>
            <person name="Lucas S."/>
            <person name="Copeland A."/>
            <person name="Lapidus A."/>
            <person name="Glavina del Rio T."/>
            <person name="Dalin E."/>
            <person name="Tice H."/>
            <person name="Bruce D."/>
            <person name="Goodwin L."/>
            <person name="Pitluck S."/>
            <person name="Sims D."/>
            <person name="Brettin T."/>
            <person name="Detter J.C."/>
            <person name="Han C."/>
            <person name="Larimer F."/>
            <person name="Land M."/>
            <person name="Hauser L."/>
            <person name="Kyrpides N."/>
            <person name="Ivanova N."/>
            <person name="Marx C.J."/>
            <person name="Richardson P."/>
        </authorList>
    </citation>
    <scope>NUCLEOTIDE SEQUENCE [LARGE SCALE GENOMIC DNA]</scope>
    <source>
        <strain evidence="3">LMG 21967 / CNCM I-2342 / ORS 2060</strain>
        <plasmid evidence="3">Plasmid pMNOD07</plasmid>
    </source>
</reference>
<keyword evidence="2" id="KW-0614">Plasmid</keyword>